<evidence type="ECO:0000259" key="8">
    <source>
        <dbReference type="PROSITE" id="PS50104"/>
    </source>
</evidence>
<dbReference type="Pfam" id="PF00931">
    <property type="entry name" value="NB-ARC"/>
    <property type="match status" value="1"/>
</dbReference>
<evidence type="ECO:0000313" key="10">
    <source>
        <dbReference type="Proteomes" id="UP001459277"/>
    </source>
</evidence>
<proteinExistence type="predicted"/>
<dbReference type="PANTHER" id="PTHR11017:SF570">
    <property type="entry name" value="DISEASE RESISTANCE PROTEIN (TIR-NBS CLASS)-RELATED"/>
    <property type="match status" value="1"/>
</dbReference>
<gene>
    <name evidence="9" type="ORF">SO802_020134</name>
</gene>
<dbReference type="InterPro" id="IPR035897">
    <property type="entry name" value="Toll_tir_struct_dom_sf"/>
</dbReference>
<evidence type="ECO:0000256" key="1">
    <source>
        <dbReference type="ARBA" id="ARBA00011982"/>
    </source>
</evidence>
<dbReference type="GO" id="GO:0006952">
    <property type="term" value="P:defense response"/>
    <property type="evidence" value="ECO:0007669"/>
    <property type="project" value="InterPro"/>
</dbReference>
<accession>A0AAW2CDB1</accession>
<comment type="caution">
    <text evidence="9">The sequence shown here is derived from an EMBL/GenBank/DDBJ whole genome shotgun (WGS) entry which is preliminary data.</text>
</comment>
<dbReference type="SUPFAM" id="SSF52540">
    <property type="entry name" value="P-loop containing nucleoside triphosphate hydrolases"/>
    <property type="match status" value="1"/>
</dbReference>
<dbReference type="SUPFAM" id="SSF52058">
    <property type="entry name" value="L domain-like"/>
    <property type="match status" value="1"/>
</dbReference>
<protein>
    <recommendedName>
        <fullName evidence="1">ADP-ribosyl cyclase/cyclic ADP-ribose hydrolase</fullName>
        <ecNumber evidence="1">3.2.2.6</ecNumber>
    </recommendedName>
</protein>
<dbReference type="PRINTS" id="PR00364">
    <property type="entry name" value="DISEASERSIST"/>
</dbReference>
<dbReference type="FunFam" id="3.40.50.10140:FF:000007">
    <property type="entry name" value="Disease resistance protein (TIR-NBS-LRR class)"/>
    <property type="match status" value="1"/>
</dbReference>
<dbReference type="InterPro" id="IPR044974">
    <property type="entry name" value="Disease_R_plants"/>
</dbReference>
<dbReference type="Pfam" id="PF23286">
    <property type="entry name" value="LRR_13"/>
    <property type="match status" value="1"/>
</dbReference>
<dbReference type="EC" id="3.2.2.6" evidence="1"/>
<evidence type="ECO:0000313" key="9">
    <source>
        <dbReference type="EMBL" id="KAK9995448.1"/>
    </source>
</evidence>
<dbReference type="InterPro" id="IPR032675">
    <property type="entry name" value="LRR_dom_sf"/>
</dbReference>
<dbReference type="InterPro" id="IPR027417">
    <property type="entry name" value="P-loop_NTPase"/>
</dbReference>
<dbReference type="Gene3D" id="3.80.10.10">
    <property type="entry name" value="Ribonuclease Inhibitor"/>
    <property type="match status" value="2"/>
</dbReference>
<dbReference type="InterPro" id="IPR058546">
    <property type="entry name" value="RPS4B/Roq1-like_LRR"/>
</dbReference>
<reference evidence="9 10" key="1">
    <citation type="submission" date="2024-01" db="EMBL/GenBank/DDBJ databases">
        <title>A telomere-to-telomere, gap-free genome of sweet tea (Lithocarpus litseifolius).</title>
        <authorList>
            <person name="Zhou J."/>
        </authorList>
    </citation>
    <scope>NUCLEOTIDE SEQUENCE [LARGE SCALE GENOMIC DNA]</scope>
    <source>
        <strain evidence="9">Zhou-2022a</strain>
        <tissue evidence="9">Leaf</tissue>
    </source>
</reference>
<dbReference type="SUPFAM" id="SSF52200">
    <property type="entry name" value="Toll/Interleukin receptor TIR domain"/>
    <property type="match status" value="1"/>
</dbReference>
<keyword evidence="4" id="KW-0378">Hydrolase</keyword>
<comment type="catalytic activity">
    <reaction evidence="7">
        <text>NAD(+) + H2O = ADP-D-ribose + nicotinamide + H(+)</text>
        <dbReference type="Rhea" id="RHEA:16301"/>
        <dbReference type="ChEBI" id="CHEBI:15377"/>
        <dbReference type="ChEBI" id="CHEBI:15378"/>
        <dbReference type="ChEBI" id="CHEBI:17154"/>
        <dbReference type="ChEBI" id="CHEBI:57540"/>
        <dbReference type="ChEBI" id="CHEBI:57967"/>
        <dbReference type="EC" id="3.2.2.6"/>
    </reaction>
    <physiologicalReaction direction="left-to-right" evidence="7">
        <dbReference type="Rhea" id="RHEA:16302"/>
    </physiologicalReaction>
</comment>
<dbReference type="PROSITE" id="PS50104">
    <property type="entry name" value="TIR"/>
    <property type="match status" value="1"/>
</dbReference>
<evidence type="ECO:0000256" key="5">
    <source>
        <dbReference type="ARBA" id="ARBA00022821"/>
    </source>
</evidence>
<keyword evidence="5" id="KW-0611">Plant defense</keyword>
<dbReference type="GO" id="GO:0007165">
    <property type="term" value="P:signal transduction"/>
    <property type="evidence" value="ECO:0007669"/>
    <property type="project" value="InterPro"/>
</dbReference>
<dbReference type="InterPro" id="IPR000157">
    <property type="entry name" value="TIR_dom"/>
</dbReference>
<dbReference type="Gene3D" id="1.10.8.430">
    <property type="entry name" value="Helical domain of apoptotic protease-activating factors"/>
    <property type="match status" value="1"/>
</dbReference>
<sequence length="1158" mass="132812">MFWLSTHNSKGNSSSSFTHQPKNFDVFLSFRGQDTRHGFISHLYEALHLKGIHTFINDKPRGEEISEELLKTIENSMMSIIIFSKNYASSTWCLDELAKIVECKKNDQLVRLVFYKVDPSELRNKNGKFSKALAKHEKNIKDNKKVQRWKIALQEATNISGWHYKHSSSKIKFIQGIVEEISNSKLNCKPLFVAQYPVGINYRVKSILSDIESNDAHMIGIYGPSGIGKSTIAKAIFNRICDRFDGFCYLENFREKSGTNDGVIKLQETLLFEISRDKNLKVGNKSRGINMIKEKLFFRRILLVLDDVDKWVQIENLLGRCDWFAAGSKIIITTRDKHLVATLGKCFSTYEVKELDEDEAHELFSMHAFQSNKPKKDYLELANQIIQYANGLPLALVIMGADLCGRTKHEWKSVIDKYESISNKEIQKVLEISYEGLDEVEKNIFLDIACFFKGSLKMYVMDILDSCNLNPNYGIQKLMDKCLIRVDQYDKLLMHDLLQKMGQDIVRRESPQLPGKRSRLWRYEDVLNVLTENTGSEKIRGIMICSPESSKIQLQRKCLEKMKNLKFLMVSNVDICGDLEYLPNGLRVLDWHGFPLSSLPSNFRPQKLTILNMPESLFIMNKILERVQCRSLTQMNFQSCQYIRELPDLLNATPNVKQLNLCECIKLVEVHDSVGCLDKLESWDLTGCVELQILPSCIMMKSLKFLILYECKRVEWFPDVPEEMENLKFLSLAYTAIRVLPSSFGNLIGIERLDIGSYLYSCHLPTSIYKLQCLRKLALHGSVKFPKDMEIGRQELCNSYGGFSKCGFLTLNFLKKFTCFHVSEECLLVGSENLSFQDGILRFNGLDFLLIEDSKFLKKIPKLPKSIRSVYAPNCISLNLQSLRKLFLQFGRNLGLPPNMKCSSLKGSVLVDSHLHQIDYSSQLPLSKFFLIEEELRPTLDAYLIDFGERYNIIVPEKKIPKWFNHQSIESSISFWVGPEFPTFAFCIAFRLVPLKDSYANNDKCGSLCDDIISWICVVNIFTNGHKRPFMRQPIFQCLKCDHLWFYGVPHSQLQQKFGDLMQGDRNHVEVSCKISHWTSEFGNFAPVIARMGAHVECICPPQNSIIIPNSSQNADENSDSATHLSLLLRSPLPKVDMNRVSIEPQPPLIPDDISCLS</sequence>
<keyword evidence="3" id="KW-0677">Repeat</keyword>
<dbReference type="GO" id="GO:0043531">
    <property type="term" value="F:ADP binding"/>
    <property type="evidence" value="ECO:0007669"/>
    <property type="project" value="InterPro"/>
</dbReference>
<feature type="domain" description="TIR" evidence="8">
    <location>
        <begin position="22"/>
        <end position="185"/>
    </location>
</feature>
<evidence type="ECO:0000256" key="4">
    <source>
        <dbReference type="ARBA" id="ARBA00022801"/>
    </source>
</evidence>
<dbReference type="InterPro" id="IPR002182">
    <property type="entry name" value="NB-ARC"/>
</dbReference>
<dbReference type="InterPro" id="IPR045344">
    <property type="entry name" value="C-JID"/>
</dbReference>
<dbReference type="Gene3D" id="3.40.50.10140">
    <property type="entry name" value="Toll/interleukin-1 receptor homology (TIR) domain"/>
    <property type="match status" value="1"/>
</dbReference>
<keyword evidence="2" id="KW-0433">Leucine-rich repeat</keyword>
<dbReference type="EMBL" id="JAZDWU010000007">
    <property type="protein sequence ID" value="KAK9995448.1"/>
    <property type="molecule type" value="Genomic_DNA"/>
</dbReference>
<dbReference type="Pfam" id="PF20160">
    <property type="entry name" value="C-JID"/>
    <property type="match status" value="1"/>
</dbReference>
<dbReference type="SMART" id="SM00255">
    <property type="entry name" value="TIR"/>
    <property type="match status" value="1"/>
</dbReference>
<organism evidence="9 10">
    <name type="scientific">Lithocarpus litseifolius</name>
    <dbReference type="NCBI Taxonomy" id="425828"/>
    <lineage>
        <taxon>Eukaryota</taxon>
        <taxon>Viridiplantae</taxon>
        <taxon>Streptophyta</taxon>
        <taxon>Embryophyta</taxon>
        <taxon>Tracheophyta</taxon>
        <taxon>Spermatophyta</taxon>
        <taxon>Magnoliopsida</taxon>
        <taxon>eudicotyledons</taxon>
        <taxon>Gunneridae</taxon>
        <taxon>Pentapetalae</taxon>
        <taxon>rosids</taxon>
        <taxon>fabids</taxon>
        <taxon>Fagales</taxon>
        <taxon>Fagaceae</taxon>
        <taxon>Lithocarpus</taxon>
    </lineage>
</organism>
<evidence type="ECO:0000256" key="2">
    <source>
        <dbReference type="ARBA" id="ARBA00022614"/>
    </source>
</evidence>
<evidence type="ECO:0000256" key="3">
    <source>
        <dbReference type="ARBA" id="ARBA00022737"/>
    </source>
</evidence>
<keyword evidence="10" id="KW-1185">Reference proteome</keyword>
<keyword evidence="6" id="KW-0520">NAD</keyword>
<dbReference type="AlphaFoldDB" id="A0AAW2CDB1"/>
<name>A0AAW2CDB1_9ROSI</name>
<evidence type="ECO:0000256" key="6">
    <source>
        <dbReference type="ARBA" id="ARBA00023027"/>
    </source>
</evidence>
<dbReference type="Gene3D" id="3.40.50.300">
    <property type="entry name" value="P-loop containing nucleotide triphosphate hydrolases"/>
    <property type="match status" value="1"/>
</dbReference>
<dbReference type="InterPro" id="IPR042197">
    <property type="entry name" value="Apaf_helical"/>
</dbReference>
<dbReference type="Proteomes" id="UP001459277">
    <property type="component" value="Unassembled WGS sequence"/>
</dbReference>
<evidence type="ECO:0000256" key="7">
    <source>
        <dbReference type="ARBA" id="ARBA00047304"/>
    </source>
</evidence>
<dbReference type="InterPro" id="IPR058192">
    <property type="entry name" value="WHD_ROQ1-like"/>
</dbReference>
<dbReference type="GO" id="GO:0061809">
    <property type="term" value="F:NAD+ nucleosidase activity, cyclic ADP-ribose generating"/>
    <property type="evidence" value="ECO:0007669"/>
    <property type="project" value="UniProtKB-EC"/>
</dbReference>
<dbReference type="Pfam" id="PF23282">
    <property type="entry name" value="WHD_ROQ1"/>
    <property type="match status" value="1"/>
</dbReference>
<dbReference type="Pfam" id="PF01582">
    <property type="entry name" value="TIR"/>
    <property type="match status" value="1"/>
</dbReference>
<dbReference type="PANTHER" id="PTHR11017">
    <property type="entry name" value="LEUCINE-RICH REPEAT-CONTAINING PROTEIN"/>
    <property type="match status" value="1"/>
</dbReference>